<dbReference type="Proteomes" id="UP000002620">
    <property type="component" value="Chromosome"/>
</dbReference>
<keyword evidence="3 6" id="KW-0812">Transmembrane</keyword>
<evidence type="ECO:0000256" key="2">
    <source>
        <dbReference type="ARBA" id="ARBA00022475"/>
    </source>
</evidence>
<feature type="transmembrane region" description="Helical" evidence="6">
    <location>
        <begin position="165"/>
        <end position="183"/>
    </location>
</feature>
<keyword evidence="2" id="KW-1003">Cell membrane</keyword>
<keyword evidence="5 6" id="KW-0472">Membrane</keyword>
<dbReference type="PANTHER" id="PTHR30250:SF24">
    <property type="entry name" value="STAGE V SPORULATION PROTEIN B"/>
    <property type="match status" value="1"/>
</dbReference>
<dbReference type="InterPro" id="IPR050833">
    <property type="entry name" value="Poly_Biosynth_Transport"/>
</dbReference>
<feature type="transmembrane region" description="Helical" evidence="6">
    <location>
        <begin position="387"/>
        <end position="407"/>
    </location>
</feature>
<feature type="transmembrane region" description="Helical" evidence="6">
    <location>
        <begin position="280"/>
        <end position="300"/>
    </location>
</feature>
<feature type="transmembrane region" description="Helical" evidence="6">
    <location>
        <begin position="40"/>
        <end position="66"/>
    </location>
</feature>
<feature type="transmembrane region" description="Helical" evidence="6">
    <location>
        <begin position="444"/>
        <end position="461"/>
    </location>
</feature>
<dbReference type="InterPro" id="IPR002797">
    <property type="entry name" value="Polysacc_synth"/>
</dbReference>
<evidence type="ECO:0000256" key="3">
    <source>
        <dbReference type="ARBA" id="ARBA00022692"/>
    </source>
</evidence>
<evidence type="ECO:0000313" key="7">
    <source>
        <dbReference type="EMBL" id="ACX51746.1"/>
    </source>
</evidence>
<reference evidence="7 8" key="1">
    <citation type="submission" date="2009-10" db="EMBL/GenBank/DDBJ databases">
        <title>Complete sequence of chromosome of Ammonifex degensii KC4.</title>
        <authorList>
            <consortium name="US DOE Joint Genome Institute"/>
            <person name="Kerfeld C."/>
            <person name="Goodner B."/>
            <person name="Huber H."/>
            <person name="Stetter K."/>
            <person name="Lucas S."/>
            <person name="Copeland A."/>
            <person name="Lapidus A."/>
            <person name="Glavina del Rio T."/>
            <person name="Dalin E."/>
            <person name="Tice H."/>
            <person name="Bruce D."/>
            <person name="Goodwin L."/>
            <person name="Pitluck S."/>
            <person name="Saunders E."/>
            <person name="Brettin T."/>
            <person name="Detter J.C."/>
            <person name="Han C."/>
            <person name="Larimer F."/>
            <person name="Land M."/>
            <person name="Hauser L."/>
            <person name="Kyrpides N."/>
            <person name="Ovchinnikova G."/>
            <person name="Richardson P."/>
        </authorList>
    </citation>
    <scope>NUCLEOTIDE SEQUENCE [LARGE SCALE GENOMIC DNA]</scope>
    <source>
        <strain evidence="8">DSM 10501 / KC4</strain>
    </source>
</reference>
<dbReference type="OrthoDB" id="9775950at2"/>
<feature type="transmembrane region" description="Helical" evidence="6">
    <location>
        <begin position="321"/>
        <end position="338"/>
    </location>
</feature>
<dbReference type="eggNOG" id="COG2244">
    <property type="taxonomic scope" value="Bacteria"/>
</dbReference>
<feature type="transmembrane region" description="Helical" evidence="6">
    <location>
        <begin position="87"/>
        <end position="109"/>
    </location>
</feature>
<comment type="subcellular location">
    <subcellularLocation>
        <location evidence="1">Cell membrane</location>
        <topology evidence="1">Multi-pass membrane protein</topology>
    </subcellularLocation>
</comment>
<feature type="transmembrane region" description="Helical" evidence="6">
    <location>
        <begin position="344"/>
        <end position="366"/>
    </location>
</feature>
<sequence>MARQSLLAGTAVLTFASLVNRLLGFIYQIFLIRILQAEGIGLFSMVFPLYVMTLVLGSVGIPAAVAKLVAEAQAQGNPSRIALIFRLALLLTAVSSLIVTATAFFLAPFLARRILTNPQAYLPFVCLLPSVPIVSLCSVFRGLYQGWQNMYPTALSQVIEQVVRVFSGLVLAFCLAPLGVAAASCGASLGVVAGETAGFLFLLFLFRRQLPLVGSGKGSLWKEFPPLMSFALPVTFTRLSSTLFLSLEALLIPHRLVAGGYSISEATALYGQFAGVAETLLYTPSIVTVSLATALVPAVAEAAASRDRYLLHSRIHNALRLTLIVGLPSAAILYLLATPLCQKIFGYPEAGVPLRLLALGAPFLYLQQTTTSILQGLGYPFLPFRNLVLASSAKIALLFWLTALPPLGIKGAALAFAAGYFFMAVLNLFDLLRLSGFLPLSKEVLRPLAATLAASTCFLYLNRKEGSFIILSLGKLALLFLLFFLLFRVFGREDWLRLQAIAGRILRGSRHRR</sequence>
<evidence type="ECO:0000256" key="1">
    <source>
        <dbReference type="ARBA" id="ARBA00004651"/>
    </source>
</evidence>
<dbReference type="HOGENOM" id="CLU_022017_2_1_9"/>
<dbReference type="PIRSF" id="PIRSF038958">
    <property type="entry name" value="PG_synth_SpoVB"/>
    <property type="match status" value="1"/>
</dbReference>
<accession>C9RBW9</accession>
<evidence type="ECO:0000313" key="8">
    <source>
        <dbReference type="Proteomes" id="UP000002620"/>
    </source>
</evidence>
<dbReference type="PANTHER" id="PTHR30250">
    <property type="entry name" value="PST FAMILY PREDICTED COLANIC ACID TRANSPORTER"/>
    <property type="match status" value="1"/>
</dbReference>
<dbReference type="KEGG" id="adg:Adeg_0598"/>
<evidence type="ECO:0000256" key="4">
    <source>
        <dbReference type="ARBA" id="ARBA00022989"/>
    </source>
</evidence>
<name>C9RBW9_AMMDK</name>
<feature type="transmembrane region" description="Helical" evidence="6">
    <location>
        <begin position="189"/>
        <end position="206"/>
    </location>
</feature>
<organism evidence="7 8">
    <name type="scientific">Ammonifex degensii (strain DSM 10501 / KC4)</name>
    <dbReference type="NCBI Taxonomy" id="429009"/>
    <lineage>
        <taxon>Bacteria</taxon>
        <taxon>Bacillati</taxon>
        <taxon>Bacillota</taxon>
        <taxon>Clostridia</taxon>
        <taxon>Thermoanaerobacterales</taxon>
        <taxon>Thermoanaerobacteraceae</taxon>
        <taxon>Ammonifex</taxon>
    </lineage>
</organism>
<keyword evidence="4 6" id="KW-1133">Transmembrane helix</keyword>
<dbReference type="InterPro" id="IPR014249">
    <property type="entry name" value="Spore_V_B"/>
</dbReference>
<evidence type="ECO:0000256" key="6">
    <source>
        <dbReference type="SAM" id="Phobius"/>
    </source>
</evidence>
<feature type="transmembrane region" description="Helical" evidence="6">
    <location>
        <begin position="121"/>
        <end position="144"/>
    </location>
</feature>
<dbReference type="NCBIfam" id="TIGR02900">
    <property type="entry name" value="spore_V_B"/>
    <property type="match status" value="1"/>
</dbReference>
<evidence type="ECO:0000256" key="5">
    <source>
        <dbReference type="ARBA" id="ARBA00023136"/>
    </source>
</evidence>
<proteinExistence type="predicted"/>
<feature type="transmembrane region" description="Helical" evidence="6">
    <location>
        <begin position="467"/>
        <end position="487"/>
    </location>
</feature>
<dbReference type="CDD" id="cd13124">
    <property type="entry name" value="MATE_SpoVB_like"/>
    <property type="match status" value="1"/>
</dbReference>
<dbReference type="InterPro" id="IPR024923">
    <property type="entry name" value="PG_synth_SpoVB"/>
</dbReference>
<dbReference type="AlphaFoldDB" id="C9RBW9"/>
<feature type="transmembrane region" description="Helical" evidence="6">
    <location>
        <begin position="413"/>
        <end position="432"/>
    </location>
</feature>
<dbReference type="Pfam" id="PF01943">
    <property type="entry name" value="Polysacc_synt"/>
    <property type="match status" value="1"/>
</dbReference>
<dbReference type="RefSeq" id="WP_015738624.1">
    <property type="nucleotide sequence ID" value="NC_013385.1"/>
</dbReference>
<gene>
    <name evidence="7" type="ordered locus">Adeg_0598</name>
</gene>
<dbReference type="STRING" id="429009.Adeg_0598"/>
<keyword evidence="8" id="KW-1185">Reference proteome</keyword>
<dbReference type="GO" id="GO:0005886">
    <property type="term" value="C:plasma membrane"/>
    <property type="evidence" value="ECO:0007669"/>
    <property type="project" value="UniProtKB-SubCell"/>
</dbReference>
<protein>
    <submittedName>
        <fullName evidence="7">Stage V sporulation protein B</fullName>
    </submittedName>
</protein>
<dbReference type="EMBL" id="CP001785">
    <property type="protein sequence ID" value="ACX51746.1"/>
    <property type="molecule type" value="Genomic_DNA"/>
</dbReference>